<evidence type="ECO:0000256" key="2">
    <source>
        <dbReference type="ARBA" id="ARBA00022475"/>
    </source>
</evidence>
<evidence type="ECO:0000256" key="1">
    <source>
        <dbReference type="ARBA" id="ARBA00004651"/>
    </source>
</evidence>
<accession>A0ABV8SZM9</accession>
<proteinExistence type="inferred from homology"/>
<reference evidence="10" key="1">
    <citation type="journal article" date="2019" name="Int. J. Syst. Evol. Microbiol.">
        <title>The Global Catalogue of Microorganisms (GCM) 10K type strain sequencing project: providing services to taxonomists for standard genome sequencing and annotation.</title>
        <authorList>
            <consortium name="The Broad Institute Genomics Platform"/>
            <consortium name="The Broad Institute Genome Sequencing Center for Infectious Disease"/>
            <person name="Wu L."/>
            <person name="Ma J."/>
        </authorList>
    </citation>
    <scope>NUCLEOTIDE SEQUENCE [LARGE SCALE GENOMIC DNA]</scope>
    <source>
        <strain evidence="10">CGMCC 1.10759</strain>
    </source>
</reference>
<organism evidence="9 10">
    <name type="scientific">Steroidobacter flavus</name>
    <dbReference type="NCBI Taxonomy" id="1842136"/>
    <lineage>
        <taxon>Bacteria</taxon>
        <taxon>Pseudomonadati</taxon>
        <taxon>Pseudomonadota</taxon>
        <taxon>Gammaproteobacteria</taxon>
        <taxon>Steroidobacterales</taxon>
        <taxon>Steroidobacteraceae</taxon>
        <taxon>Steroidobacter</taxon>
    </lineage>
</organism>
<gene>
    <name evidence="9" type="ORF">ACFPN2_26285</name>
</gene>
<comment type="subcellular location">
    <subcellularLocation>
        <location evidence="1">Cell membrane</location>
        <topology evidence="1">Multi-pass membrane protein</topology>
    </subcellularLocation>
    <subcellularLocation>
        <location evidence="6">Membrane</location>
        <topology evidence="6">Multi-pass membrane protein</topology>
    </subcellularLocation>
</comment>
<dbReference type="Pfam" id="PF01618">
    <property type="entry name" value="MotA_ExbB"/>
    <property type="match status" value="1"/>
</dbReference>
<dbReference type="Proteomes" id="UP001595904">
    <property type="component" value="Unassembled WGS sequence"/>
</dbReference>
<evidence type="ECO:0000256" key="4">
    <source>
        <dbReference type="ARBA" id="ARBA00022989"/>
    </source>
</evidence>
<evidence type="ECO:0000256" key="6">
    <source>
        <dbReference type="RuleBase" id="RU004057"/>
    </source>
</evidence>
<evidence type="ECO:0000256" key="7">
    <source>
        <dbReference type="SAM" id="Phobius"/>
    </source>
</evidence>
<evidence type="ECO:0000259" key="8">
    <source>
        <dbReference type="Pfam" id="PF01618"/>
    </source>
</evidence>
<dbReference type="EMBL" id="JBHSDU010000014">
    <property type="protein sequence ID" value="MFC4312620.1"/>
    <property type="molecule type" value="Genomic_DNA"/>
</dbReference>
<feature type="transmembrane region" description="Helical" evidence="7">
    <location>
        <begin position="374"/>
        <end position="399"/>
    </location>
</feature>
<evidence type="ECO:0000256" key="3">
    <source>
        <dbReference type="ARBA" id="ARBA00022692"/>
    </source>
</evidence>
<keyword evidence="10" id="KW-1185">Reference proteome</keyword>
<feature type="transmembrane region" description="Helical" evidence="7">
    <location>
        <begin position="419"/>
        <end position="444"/>
    </location>
</feature>
<evidence type="ECO:0000256" key="5">
    <source>
        <dbReference type="ARBA" id="ARBA00023136"/>
    </source>
</evidence>
<name>A0ABV8SZM9_9GAMM</name>
<comment type="similarity">
    <text evidence="6">Belongs to the exbB/tolQ family.</text>
</comment>
<keyword evidence="4 7" id="KW-1133">Transmembrane helix</keyword>
<keyword evidence="6" id="KW-0653">Protein transport</keyword>
<dbReference type="RefSeq" id="WP_380602177.1">
    <property type="nucleotide sequence ID" value="NZ_JBHSDU010000014.1"/>
</dbReference>
<feature type="transmembrane region" description="Helical" evidence="7">
    <location>
        <begin position="224"/>
        <end position="245"/>
    </location>
</feature>
<keyword evidence="5 7" id="KW-0472">Membrane</keyword>
<evidence type="ECO:0000313" key="10">
    <source>
        <dbReference type="Proteomes" id="UP001595904"/>
    </source>
</evidence>
<dbReference type="InterPro" id="IPR002898">
    <property type="entry name" value="MotA_ExbB_proton_chnl"/>
</dbReference>
<keyword evidence="3 7" id="KW-0812">Transmembrane</keyword>
<keyword evidence="2" id="KW-1003">Cell membrane</keyword>
<keyword evidence="6" id="KW-0813">Transport</keyword>
<sequence>MFEHLVADAPEQTGKDAAKERRWCITNRGNGVAGKDGAGTSSPGELFARSIGVQFSKADDPVLAALNRSFLQPTDAMVDVAACFLRPGDSKGCEPSVREKMAMAFARQLVGWPGDTRHDIETLRTGWDPPASNNDQTDEKMAKETAEKCATYASVFQRPGFLGMFWKRTEAVTGRDLAIRVLGANACTPGGTEPDAEEKLARCRVLQGLLEAGAATERVKQGRMWANFFWGWERLAVVVLFIALLKGMSELHRQRQPLKTQAEQIADWLREAELRLSKVRGPSSVTDATAEARDLYGLFRAEYGVEFDAKKHKNCTKDGNFVADADGLCVIDGNSPTALRDLLDANRECVGAADRSHLEKVVELHTQALARQRAFINALVTAFPAIGLIATLHGLIVALSRASGIVAGNESDRLSATELVTGVLSSSFATTMLALTGMAICMLLNTREEHREADLLEDTHRRLNAVFWPGR</sequence>
<feature type="domain" description="MotA/TolQ/ExbB proton channel" evidence="8">
    <location>
        <begin position="353"/>
        <end position="443"/>
    </location>
</feature>
<protein>
    <submittedName>
        <fullName evidence="9">MotA/TolQ/ExbB proton channel family protein</fullName>
    </submittedName>
</protein>
<comment type="caution">
    <text evidence="9">The sequence shown here is derived from an EMBL/GenBank/DDBJ whole genome shotgun (WGS) entry which is preliminary data.</text>
</comment>
<evidence type="ECO:0000313" key="9">
    <source>
        <dbReference type="EMBL" id="MFC4312620.1"/>
    </source>
</evidence>